<evidence type="ECO:0000256" key="1">
    <source>
        <dbReference type="ARBA" id="ARBA00022491"/>
    </source>
</evidence>
<evidence type="ECO:0000259" key="10">
    <source>
        <dbReference type="Pfam" id="PF08220"/>
    </source>
</evidence>
<dbReference type="AlphaFoldDB" id="A0A917NKS3"/>
<keyword evidence="1" id="KW-0678">Repressor</keyword>
<dbReference type="InterPro" id="IPR029069">
    <property type="entry name" value="HotDog_dom_sf"/>
</dbReference>
<dbReference type="CDD" id="cd03440">
    <property type="entry name" value="hot_dog"/>
    <property type="match status" value="1"/>
</dbReference>
<dbReference type="GO" id="GO:0003677">
    <property type="term" value="F:DNA binding"/>
    <property type="evidence" value="ECO:0007669"/>
    <property type="project" value="UniProtKB-KW"/>
</dbReference>
<evidence type="ECO:0000256" key="4">
    <source>
        <dbReference type="ARBA" id="ARBA00023015"/>
    </source>
</evidence>
<dbReference type="InterPro" id="IPR001034">
    <property type="entry name" value="DeoR_HTH"/>
</dbReference>
<evidence type="ECO:0000313" key="12">
    <source>
        <dbReference type="Proteomes" id="UP000637695"/>
    </source>
</evidence>
<dbReference type="SUPFAM" id="SSF54637">
    <property type="entry name" value="Thioesterase/thiol ester dehydrase-isomerase"/>
    <property type="match status" value="1"/>
</dbReference>
<feature type="domain" description="HTH deoR-type" evidence="10">
    <location>
        <begin position="20"/>
        <end position="53"/>
    </location>
</feature>
<dbReference type="Pfam" id="PF08220">
    <property type="entry name" value="HTH_DeoR"/>
    <property type="match status" value="1"/>
</dbReference>
<dbReference type="Proteomes" id="UP000637695">
    <property type="component" value="Unassembled WGS sequence"/>
</dbReference>
<accession>A0A917NKS3</accession>
<keyword evidence="8" id="KW-0804">Transcription</keyword>
<protein>
    <submittedName>
        <fullName evidence="11">Fatty acid biosynthesis transcriptional regulator</fullName>
    </submittedName>
</protein>
<keyword evidence="7" id="KW-0275">Fatty acid biosynthesis</keyword>
<dbReference type="GO" id="GO:0006633">
    <property type="term" value="P:fatty acid biosynthetic process"/>
    <property type="evidence" value="ECO:0007669"/>
    <property type="project" value="UniProtKB-KW"/>
</dbReference>
<dbReference type="GO" id="GO:0003700">
    <property type="term" value="F:DNA-binding transcription factor activity"/>
    <property type="evidence" value="ECO:0007669"/>
    <property type="project" value="InterPro"/>
</dbReference>
<dbReference type="EMBL" id="BMOY01000024">
    <property type="protein sequence ID" value="GGJ08041.1"/>
    <property type="molecule type" value="Genomic_DNA"/>
</dbReference>
<evidence type="ECO:0000259" key="9">
    <source>
        <dbReference type="Pfam" id="PF03061"/>
    </source>
</evidence>
<dbReference type="Gene3D" id="1.10.10.10">
    <property type="entry name" value="Winged helix-like DNA-binding domain superfamily/Winged helix DNA-binding domain"/>
    <property type="match status" value="1"/>
</dbReference>
<dbReference type="InterPro" id="IPR006683">
    <property type="entry name" value="Thioestr_dom"/>
</dbReference>
<evidence type="ECO:0000256" key="8">
    <source>
        <dbReference type="ARBA" id="ARBA00023163"/>
    </source>
</evidence>
<keyword evidence="6" id="KW-0238">DNA-binding</keyword>
<evidence type="ECO:0000256" key="3">
    <source>
        <dbReference type="ARBA" id="ARBA00022832"/>
    </source>
</evidence>
<name>A0A917NKS3_9BACL</name>
<sequence length="203" mass="22041">MGSLAEVRRRGDGPLKKSERRAALVRYLEENPFATDEQLAEHFRVSVATIRLDRASLNIPEARARILQVAAGRHDALRAMDAQDVIGEIVELHLNRYAVSRLVVGPGHVFGRTGIVRGHVLFGQVNSLAVAMMDADVAVTAKAEIRFLRPVRIGETLVARAHVVATQSGVAKCEVHTKSGGETVLDGYIWVSQGPSAVHTPLD</sequence>
<reference evidence="11" key="1">
    <citation type="journal article" date="2014" name="Int. J. Syst. Evol. Microbiol.">
        <title>Complete genome sequence of Corynebacterium casei LMG S-19264T (=DSM 44701T), isolated from a smear-ripened cheese.</title>
        <authorList>
            <consortium name="US DOE Joint Genome Institute (JGI-PGF)"/>
            <person name="Walter F."/>
            <person name="Albersmeier A."/>
            <person name="Kalinowski J."/>
            <person name="Ruckert C."/>
        </authorList>
    </citation>
    <scope>NUCLEOTIDE SEQUENCE</scope>
    <source>
        <strain evidence="11">JCM 18487</strain>
    </source>
</reference>
<dbReference type="GO" id="GO:0045892">
    <property type="term" value="P:negative regulation of DNA-templated transcription"/>
    <property type="evidence" value="ECO:0007669"/>
    <property type="project" value="InterPro"/>
</dbReference>
<feature type="domain" description="Thioesterase" evidence="9">
    <location>
        <begin position="135"/>
        <end position="182"/>
    </location>
</feature>
<dbReference type="PIRSF" id="PIRSF037733">
    <property type="entry name" value="Transcription_factor_FapR"/>
    <property type="match status" value="1"/>
</dbReference>
<dbReference type="RefSeq" id="WP_188882355.1">
    <property type="nucleotide sequence ID" value="NZ_BMOY01000024.1"/>
</dbReference>
<evidence type="ECO:0000256" key="2">
    <source>
        <dbReference type="ARBA" id="ARBA00022516"/>
    </source>
</evidence>
<keyword evidence="3" id="KW-0276">Fatty acid metabolism</keyword>
<gene>
    <name evidence="11" type="ORF">GCM10010885_16470</name>
</gene>
<dbReference type="Gene3D" id="3.10.129.10">
    <property type="entry name" value="Hotdog Thioesterase"/>
    <property type="match status" value="1"/>
</dbReference>
<dbReference type="NCBIfam" id="NF003359">
    <property type="entry name" value="PRK04424.1"/>
    <property type="match status" value="1"/>
</dbReference>
<dbReference type="InterPro" id="IPR017275">
    <property type="entry name" value="Transcription_factor_FapR"/>
</dbReference>
<proteinExistence type="predicted"/>
<dbReference type="Pfam" id="PF03061">
    <property type="entry name" value="4HBT"/>
    <property type="match status" value="1"/>
</dbReference>
<reference evidence="11" key="2">
    <citation type="submission" date="2020-09" db="EMBL/GenBank/DDBJ databases">
        <authorList>
            <person name="Sun Q."/>
            <person name="Ohkuma M."/>
        </authorList>
    </citation>
    <scope>NUCLEOTIDE SEQUENCE</scope>
    <source>
        <strain evidence="11">JCM 18487</strain>
    </source>
</reference>
<dbReference type="InterPro" id="IPR036388">
    <property type="entry name" value="WH-like_DNA-bd_sf"/>
</dbReference>
<evidence type="ECO:0000256" key="6">
    <source>
        <dbReference type="ARBA" id="ARBA00023125"/>
    </source>
</evidence>
<evidence type="ECO:0000313" key="11">
    <source>
        <dbReference type="EMBL" id="GGJ08041.1"/>
    </source>
</evidence>
<evidence type="ECO:0000256" key="5">
    <source>
        <dbReference type="ARBA" id="ARBA00023098"/>
    </source>
</evidence>
<keyword evidence="12" id="KW-1185">Reference proteome</keyword>
<keyword evidence="2" id="KW-0444">Lipid biosynthesis</keyword>
<evidence type="ECO:0000256" key="7">
    <source>
        <dbReference type="ARBA" id="ARBA00023160"/>
    </source>
</evidence>
<comment type="caution">
    <text evidence="11">The sequence shown here is derived from an EMBL/GenBank/DDBJ whole genome shotgun (WGS) entry which is preliminary data.</text>
</comment>
<keyword evidence="5" id="KW-0443">Lipid metabolism</keyword>
<organism evidence="11 12">
    <name type="scientific">Alicyclobacillus cellulosilyticus</name>
    <dbReference type="NCBI Taxonomy" id="1003997"/>
    <lineage>
        <taxon>Bacteria</taxon>
        <taxon>Bacillati</taxon>
        <taxon>Bacillota</taxon>
        <taxon>Bacilli</taxon>
        <taxon>Bacillales</taxon>
        <taxon>Alicyclobacillaceae</taxon>
        <taxon>Alicyclobacillus</taxon>
    </lineage>
</organism>
<dbReference type="GO" id="GO:0045717">
    <property type="term" value="P:negative regulation of fatty acid biosynthetic process"/>
    <property type="evidence" value="ECO:0007669"/>
    <property type="project" value="InterPro"/>
</dbReference>
<keyword evidence="4" id="KW-0805">Transcription regulation</keyword>